<evidence type="ECO:0000313" key="3">
    <source>
        <dbReference type="Proteomes" id="UP000242164"/>
    </source>
</evidence>
<evidence type="ECO:0008006" key="4">
    <source>
        <dbReference type="Google" id="ProtNLM"/>
    </source>
</evidence>
<gene>
    <name evidence="2" type="ORF">BCB44BAC_02164</name>
</gene>
<feature type="transmembrane region" description="Helical" evidence="1">
    <location>
        <begin position="6"/>
        <end position="23"/>
    </location>
</feature>
<accession>A0AAX2CH22</accession>
<dbReference type="EMBL" id="FMIK01000024">
    <property type="protein sequence ID" value="SCL92993.1"/>
    <property type="molecule type" value="Genomic_DNA"/>
</dbReference>
<sequence length="63" mass="6938">MNRSKLIFLVIIFSLLSILAYAIHQYITRGIIGGSTIFAGSLILSYLINHITWGDPNGVSKES</sequence>
<dbReference type="Proteomes" id="UP000242164">
    <property type="component" value="Unassembled WGS sequence"/>
</dbReference>
<keyword evidence="1" id="KW-1133">Transmembrane helix</keyword>
<proteinExistence type="predicted"/>
<organism evidence="2 3">
    <name type="scientific">Bacillus cytotoxicus</name>
    <dbReference type="NCBI Taxonomy" id="580165"/>
    <lineage>
        <taxon>Bacteria</taxon>
        <taxon>Bacillati</taxon>
        <taxon>Bacillota</taxon>
        <taxon>Bacilli</taxon>
        <taxon>Bacillales</taxon>
        <taxon>Bacillaceae</taxon>
        <taxon>Bacillus</taxon>
        <taxon>Bacillus cereus group</taxon>
    </lineage>
</organism>
<evidence type="ECO:0000256" key="1">
    <source>
        <dbReference type="SAM" id="Phobius"/>
    </source>
</evidence>
<keyword evidence="1" id="KW-0812">Transmembrane</keyword>
<evidence type="ECO:0000313" key="2">
    <source>
        <dbReference type="EMBL" id="SCL92993.1"/>
    </source>
</evidence>
<reference evidence="2 3" key="1">
    <citation type="submission" date="2016-08" db="EMBL/GenBank/DDBJ databases">
        <authorList>
            <person name="Loux V."/>
            <person name="Rue O."/>
        </authorList>
    </citation>
    <scope>NUCLEOTIDE SEQUENCE [LARGE SCALE GENOMIC DNA]</scope>
    <source>
        <strain evidence="2 3">AFSSA_08CEB44bac</strain>
    </source>
</reference>
<name>A0AAX2CH22_9BACI</name>
<comment type="caution">
    <text evidence="2">The sequence shown here is derived from an EMBL/GenBank/DDBJ whole genome shotgun (WGS) entry which is preliminary data.</text>
</comment>
<feature type="transmembrane region" description="Helical" evidence="1">
    <location>
        <begin position="30"/>
        <end position="48"/>
    </location>
</feature>
<keyword evidence="1" id="KW-0472">Membrane</keyword>
<dbReference type="AlphaFoldDB" id="A0AAX2CH22"/>
<protein>
    <recommendedName>
        <fullName evidence="4">Group-specific protein</fullName>
    </recommendedName>
</protein>